<comment type="similarity">
    <text evidence="1">Belongs to the universal stress protein A family.</text>
</comment>
<dbReference type="Pfam" id="PF00582">
    <property type="entry name" value="Usp"/>
    <property type="match status" value="1"/>
</dbReference>
<dbReference type="PANTHER" id="PTHR46268">
    <property type="entry name" value="STRESS RESPONSE PROTEIN NHAX"/>
    <property type="match status" value="1"/>
</dbReference>
<sequence length="168" mass="18441">MPDPNVVLVGVVPRQLDTVLGKAAEFASRFNAMLVCARVDPSRYVVERFQDGRFSSMPIDPDIADLRIETFDESLRERIAKILEPTGVRWSVQPLVGDPSRELAALADRVDALMIVVGTRAPGFRGTLQEFFTGSVAAQLAHRQHRPLVVVPNPSTRTSAPPPWVAGE</sequence>
<dbReference type="STRING" id="995034.SAMN05216219_0591"/>
<accession>A0A1I4YXT3</accession>
<feature type="domain" description="UspA" evidence="2">
    <location>
        <begin position="7"/>
        <end position="152"/>
    </location>
</feature>
<dbReference type="OrthoDB" id="3213322at2"/>
<organism evidence="3 4">
    <name type="scientific">Mycetocola miduiensis</name>
    <dbReference type="NCBI Taxonomy" id="995034"/>
    <lineage>
        <taxon>Bacteria</taxon>
        <taxon>Bacillati</taxon>
        <taxon>Actinomycetota</taxon>
        <taxon>Actinomycetes</taxon>
        <taxon>Micrococcales</taxon>
        <taxon>Microbacteriaceae</taxon>
        <taxon>Mycetocola</taxon>
    </lineage>
</organism>
<evidence type="ECO:0000259" key="2">
    <source>
        <dbReference type="Pfam" id="PF00582"/>
    </source>
</evidence>
<dbReference type="Proteomes" id="UP000198867">
    <property type="component" value="Unassembled WGS sequence"/>
</dbReference>
<proteinExistence type="inferred from homology"/>
<dbReference type="InterPro" id="IPR014729">
    <property type="entry name" value="Rossmann-like_a/b/a_fold"/>
</dbReference>
<name>A0A1I4YXT3_9MICO</name>
<dbReference type="Gene3D" id="3.40.50.620">
    <property type="entry name" value="HUPs"/>
    <property type="match status" value="1"/>
</dbReference>
<dbReference type="EMBL" id="FOVM01000001">
    <property type="protein sequence ID" value="SFN42788.1"/>
    <property type="molecule type" value="Genomic_DNA"/>
</dbReference>
<dbReference type="RefSeq" id="WP_090708624.1">
    <property type="nucleotide sequence ID" value="NZ_FOVM01000001.1"/>
</dbReference>
<dbReference type="PANTHER" id="PTHR46268:SF6">
    <property type="entry name" value="UNIVERSAL STRESS PROTEIN UP12"/>
    <property type="match status" value="1"/>
</dbReference>
<keyword evidence="4" id="KW-1185">Reference proteome</keyword>
<gene>
    <name evidence="3" type="ORF">SAMN05216219_0591</name>
</gene>
<evidence type="ECO:0000256" key="1">
    <source>
        <dbReference type="ARBA" id="ARBA00008791"/>
    </source>
</evidence>
<protein>
    <submittedName>
        <fullName evidence="3">Nucleotide-binding universal stress protein, UspA family</fullName>
    </submittedName>
</protein>
<dbReference type="SUPFAM" id="SSF52402">
    <property type="entry name" value="Adenine nucleotide alpha hydrolases-like"/>
    <property type="match status" value="1"/>
</dbReference>
<dbReference type="InterPro" id="IPR006016">
    <property type="entry name" value="UspA"/>
</dbReference>
<evidence type="ECO:0000313" key="3">
    <source>
        <dbReference type="EMBL" id="SFN42788.1"/>
    </source>
</evidence>
<evidence type="ECO:0000313" key="4">
    <source>
        <dbReference type="Proteomes" id="UP000198867"/>
    </source>
</evidence>
<reference evidence="4" key="1">
    <citation type="submission" date="2016-10" db="EMBL/GenBank/DDBJ databases">
        <authorList>
            <person name="Varghese N."/>
            <person name="Submissions S."/>
        </authorList>
    </citation>
    <scope>NUCLEOTIDE SEQUENCE [LARGE SCALE GENOMIC DNA]</scope>
    <source>
        <strain evidence="4">CGMCC 1.11101</strain>
    </source>
</reference>
<dbReference type="AlphaFoldDB" id="A0A1I4YXT3"/>